<dbReference type="WBParaSite" id="SSLN_0001095001-mRNA-1">
    <property type="protein sequence ID" value="SSLN_0001095001-mRNA-1"/>
    <property type="gene ID" value="SSLN_0001095001"/>
</dbReference>
<evidence type="ECO:0000313" key="4">
    <source>
        <dbReference type="Proteomes" id="UP000275846"/>
    </source>
</evidence>
<keyword evidence="1" id="KW-0479">Metal-binding</keyword>
<protein>
    <submittedName>
        <fullName evidence="5">C2H2-type domain-containing protein</fullName>
    </submittedName>
</protein>
<keyword evidence="4" id="KW-1185">Reference proteome</keyword>
<keyword evidence="1" id="KW-0862">Zinc</keyword>
<organism evidence="5">
    <name type="scientific">Schistocephalus solidus</name>
    <name type="common">Tapeworm</name>
    <dbReference type="NCBI Taxonomy" id="70667"/>
    <lineage>
        <taxon>Eukaryota</taxon>
        <taxon>Metazoa</taxon>
        <taxon>Spiralia</taxon>
        <taxon>Lophotrochozoa</taxon>
        <taxon>Platyhelminthes</taxon>
        <taxon>Cestoda</taxon>
        <taxon>Eucestoda</taxon>
        <taxon>Diphyllobothriidea</taxon>
        <taxon>Diphyllobothriidae</taxon>
        <taxon>Schistocephalus</taxon>
    </lineage>
</organism>
<dbReference type="InterPro" id="IPR036236">
    <property type="entry name" value="Znf_C2H2_sf"/>
</dbReference>
<feature type="domain" description="C2H2-type" evidence="2">
    <location>
        <begin position="49"/>
        <end position="76"/>
    </location>
</feature>
<evidence type="ECO:0000256" key="1">
    <source>
        <dbReference type="PROSITE-ProRule" id="PRU00042"/>
    </source>
</evidence>
<gene>
    <name evidence="3" type="ORF">SSLN_LOCUS10539</name>
</gene>
<dbReference type="PROSITE" id="PS50157">
    <property type="entry name" value="ZINC_FINGER_C2H2_2"/>
    <property type="match status" value="1"/>
</dbReference>
<dbReference type="Gene3D" id="3.30.160.60">
    <property type="entry name" value="Classic Zinc Finger"/>
    <property type="match status" value="1"/>
</dbReference>
<evidence type="ECO:0000313" key="3">
    <source>
        <dbReference type="EMBL" id="VDL96924.1"/>
    </source>
</evidence>
<dbReference type="InterPro" id="IPR013087">
    <property type="entry name" value="Znf_C2H2_type"/>
</dbReference>
<accession>A0A183T241</accession>
<evidence type="ECO:0000313" key="5">
    <source>
        <dbReference type="WBParaSite" id="SSLN_0001095001-mRNA-1"/>
    </source>
</evidence>
<sequence>MPERPLETSWTAPLGYGKGDCGNPVLRCGAKEKFLTTTTTTVSDGDSLINCPECDRTFTSRIGLVGHLRYHRTETGEPVPGAPTHSRDRRLHCPHCPRPFTNRMGLFGHMRINDSGLYRNTDNTDTPCTLSAPAILTTTATPTTMNDIPQP</sequence>
<name>A0A183T241_SCHSO</name>
<dbReference type="EMBL" id="UYSU01035941">
    <property type="protein sequence ID" value="VDL96924.1"/>
    <property type="molecule type" value="Genomic_DNA"/>
</dbReference>
<dbReference type="AlphaFoldDB" id="A0A183T241"/>
<dbReference type="PROSITE" id="PS00028">
    <property type="entry name" value="ZINC_FINGER_C2H2_1"/>
    <property type="match status" value="1"/>
</dbReference>
<reference evidence="3 4" key="2">
    <citation type="submission" date="2018-11" db="EMBL/GenBank/DDBJ databases">
        <authorList>
            <consortium name="Pathogen Informatics"/>
        </authorList>
    </citation>
    <scope>NUCLEOTIDE SEQUENCE [LARGE SCALE GENOMIC DNA]</scope>
    <source>
        <strain evidence="3 4">NST_G2</strain>
    </source>
</reference>
<dbReference type="GO" id="GO:0008270">
    <property type="term" value="F:zinc ion binding"/>
    <property type="evidence" value="ECO:0007669"/>
    <property type="project" value="UniProtKB-KW"/>
</dbReference>
<proteinExistence type="predicted"/>
<dbReference type="Pfam" id="PF00096">
    <property type="entry name" value="zf-C2H2"/>
    <property type="match status" value="2"/>
</dbReference>
<reference evidence="5" key="1">
    <citation type="submission" date="2016-06" db="UniProtKB">
        <authorList>
            <consortium name="WormBaseParasite"/>
        </authorList>
    </citation>
    <scope>IDENTIFICATION</scope>
</reference>
<dbReference type="SMART" id="SM00355">
    <property type="entry name" value="ZnF_C2H2"/>
    <property type="match status" value="2"/>
</dbReference>
<keyword evidence="1" id="KW-0863">Zinc-finger</keyword>
<dbReference type="SUPFAM" id="SSF57667">
    <property type="entry name" value="beta-beta-alpha zinc fingers"/>
    <property type="match status" value="1"/>
</dbReference>
<evidence type="ECO:0000259" key="2">
    <source>
        <dbReference type="PROSITE" id="PS50157"/>
    </source>
</evidence>
<dbReference type="Proteomes" id="UP000275846">
    <property type="component" value="Unassembled WGS sequence"/>
</dbReference>